<dbReference type="SUPFAM" id="SSF56672">
    <property type="entry name" value="DNA/RNA polymerases"/>
    <property type="match status" value="1"/>
</dbReference>
<dbReference type="InterPro" id="IPR043128">
    <property type="entry name" value="Rev_trsase/Diguanyl_cyclase"/>
</dbReference>
<evidence type="ECO:0000313" key="2">
    <source>
        <dbReference type="EMBL" id="KAJ8348375.1"/>
    </source>
</evidence>
<comment type="caution">
    <text evidence="2">The sequence shown here is derived from an EMBL/GenBank/DDBJ whole genome shotgun (WGS) entry which is preliminary data.</text>
</comment>
<keyword evidence="3" id="KW-1185">Reference proteome</keyword>
<proteinExistence type="predicted"/>
<dbReference type="Gene3D" id="3.30.70.270">
    <property type="match status" value="1"/>
</dbReference>
<evidence type="ECO:0000256" key="1">
    <source>
        <dbReference type="SAM" id="MobiDB-lite"/>
    </source>
</evidence>
<dbReference type="Proteomes" id="UP001152622">
    <property type="component" value="Chromosome 10"/>
</dbReference>
<dbReference type="OrthoDB" id="10067927at2759"/>
<reference evidence="2" key="1">
    <citation type="journal article" date="2023" name="Science">
        <title>Genome structures resolve the early diversification of teleost fishes.</title>
        <authorList>
            <person name="Parey E."/>
            <person name="Louis A."/>
            <person name="Montfort J."/>
            <person name="Bouchez O."/>
            <person name="Roques C."/>
            <person name="Iampietro C."/>
            <person name="Lluch J."/>
            <person name="Castinel A."/>
            <person name="Donnadieu C."/>
            <person name="Desvignes T."/>
            <person name="Floi Bucao C."/>
            <person name="Jouanno E."/>
            <person name="Wen M."/>
            <person name="Mejri S."/>
            <person name="Dirks R."/>
            <person name="Jansen H."/>
            <person name="Henkel C."/>
            <person name="Chen W.J."/>
            <person name="Zahm M."/>
            <person name="Cabau C."/>
            <person name="Klopp C."/>
            <person name="Thompson A.W."/>
            <person name="Robinson-Rechavi M."/>
            <person name="Braasch I."/>
            <person name="Lecointre G."/>
            <person name="Bobe J."/>
            <person name="Postlethwait J.H."/>
            <person name="Berthelot C."/>
            <person name="Roest Crollius H."/>
            <person name="Guiguen Y."/>
        </authorList>
    </citation>
    <scope>NUCLEOTIDE SEQUENCE</scope>
    <source>
        <strain evidence="2">WJC10195</strain>
    </source>
</reference>
<evidence type="ECO:0000313" key="3">
    <source>
        <dbReference type="Proteomes" id="UP001152622"/>
    </source>
</evidence>
<protein>
    <submittedName>
        <fullName evidence="2">Uncharacterized protein</fullName>
    </submittedName>
</protein>
<gene>
    <name evidence="2" type="ORF">SKAU_G00269640</name>
</gene>
<accession>A0A9Q1IPJ3</accession>
<organism evidence="2 3">
    <name type="scientific">Synaphobranchus kaupii</name>
    <name type="common">Kaup's arrowtooth eel</name>
    <dbReference type="NCBI Taxonomy" id="118154"/>
    <lineage>
        <taxon>Eukaryota</taxon>
        <taxon>Metazoa</taxon>
        <taxon>Chordata</taxon>
        <taxon>Craniata</taxon>
        <taxon>Vertebrata</taxon>
        <taxon>Euteleostomi</taxon>
        <taxon>Actinopterygii</taxon>
        <taxon>Neopterygii</taxon>
        <taxon>Teleostei</taxon>
        <taxon>Anguilliformes</taxon>
        <taxon>Synaphobranchidae</taxon>
        <taxon>Synaphobranchus</taxon>
    </lineage>
</organism>
<name>A0A9Q1IPJ3_SYNKA</name>
<dbReference type="EMBL" id="JAINUF010000010">
    <property type="protein sequence ID" value="KAJ8348375.1"/>
    <property type="molecule type" value="Genomic_DNA"/>
</dbReference>
<feature type="region of interest" description="Disordered" evidence="1">
    <location>
        <begin position="21"/>
        <end position="57"/>
    </location>
</feature>
<feature type="compositionally biased region" description="Polar residues" evidence="1">
    <location>
        <begin position="41"/>
        <end position="51"/>
    </location>
</feature>
<dbReference type="AlphaFoldDB" id="A0A9Q1IPJ3"/>
<sequence length="132" mass="14301">MERNAVDYRCRVGGAGRAVWPADTTASDYGGSRPGEGAGSAHQTPVASLATQEPPVRPEVDLEQWKEEVKNELQDQLAALGRTLVAELRQQCAPGPVAPSSVNESLLIYLDDIIVYSSDFQAHLKHLEGVFQ</sequence>
<dbReference type="InterPro" id="IPR043502">
    <property type="entry name" value="DNA/RNA_pol_sf"/>
</dbReference>